<comment type="caution">
    <text evidence="2">The sequence shown here is derived from an EMBL/GenBank/DDBJ whole genome shotgun (WGS) entry which is preliminary data.</text>
</comment>
<evidence type="ECO:0000313" key="3">
    <source>
        <dbReference type="Proteomes" id="UP000094769"/>
    </source>
</evidence>
<evidence type="ECO:0000313" key="2">
    <source>
        <dbReference type="EMBL" id="ODJ88924.1"/>
    </source>
</evidence>
<accession>A0A7Z0VPN8</accession>
<dbReference type="EMBL" id="MARB01000004">
    <property type="protein sequence ID" value="ODJ88924.1"/>
    <property type="molecule type" value="Genomic_DNA"/>
</dbReference>
<organism evidence="2 3">
    <name type="scientific">Candidatus Thiodiazotropha endolucinida</name>
    <dbReference type="NCBI Taxonomy" id="1655433"/>
    <lineage>
        <taxon>Bacteria</taxon>
        <taxon>Pseudomonadati</taxon>
        <taxon>Pseudomonadota</taxon>
        <taxon>Gammaproteobacteria</taxon>
        <taxon>Chromatiales</taxon>
        <taxon>Sedimenticolaceae</taxon>
        <taxon>Candidatus Thiodiazotropha</taxon>
    </lineage>
</organism>
<name>A0A7Z0VPN8_9GAMM</name>
<sequence length="186" mass="20950">MNMKGFKYSIAMLLLCLSNGKILYAEITSETLLDLTTCYGADFPAVKFHGGSDKDPRIRSMERTLHDIRNMKSVERAEVNGFYTPKDKTEVLGSPLQFIGLYGFGPLSGVSIVLGVGFDEIKSALEEYKGVKYTRCDGKSKLHLKVCHQDVTARYDHLIMTHPNNPKQKIIMICVDKQALSSKRRR</sequence>
<feature type="signal peptide" evidence="1">
    <location>
        <begin position="1"/>
        <end position="25"/>
    </location>
</feature>
<keyword evidence="3" id="KW-1185">Reference proteome</keyword>
<gene>
    <name evidence="2" type="ORF">CODIS_10230</name>
</gene>
<dbReference type="AlphaFoldDB" id="A0A7Z0VPN8"/>
<dbReference type="Proteomes" id="UP000094769">
    <property type="component" value="Unassembled WGS sequence"/>
</dbReference>
<feature type="chain" id="PRO_5031051806" evidence="1">
    <location>
        <begin position="26"/>
        <end position="186"/>
    </location>
</feature>
<protein>
    <submittedName>
        <fullName evidence="2">Uncharacterized protein</fullName>
    </submittedName>
</protein>
<proteinExistence type="predicted"/>
<keyword evidence="1" id="KW-0732">Signal</keyword>
<reference evidence="2 3" key="1">
    <citation type="submission" date="2016-06" db="EMBL/GenBank/DDBJ databases">
        <title>Genome sequence of endosymbiont of Candidatus Endolucinida thiodiazotropha.</title>
        <authorList>
            <person name="Poehlein A."/>
            <person name="Koenig S."/>
            <person name="Heiden S.E."/>
            <person name="Thuermer A."/>
            <person name="Voget S."/>
            <person name="Daniel R."/>
            <person name="Markert S."/>
            <person name="Gros O."/>
            <person name="Schweder T."/>
        </authorList>
    </citation>
    <scope>NUCLEOTIDE SEQUENCE [LARGE SCALE GENOMIC DNA]</scope>
    <source>
        <strain evidence="2 3">COS</strain>
    </source>
</reference>
<evidence type="ECO:0000256" key="1">
    <source>
        <dbReference type="SAM" id="SignalP"/>
    </source>
</evidence>